<keyword evidence="2" id="KW-1185">Reference proteome</keyword>
<evidence type="ECO:0000313" key="2">
    <source>
        <dbReference type="Proteomes" id="UP000613580"/>
    </source>
</evidence>
<sequence length="419" mass="48333">MAAAGDDTEERIPLSVQLADVPAHEQLQSPLFNVLFPELRNIIFLHVLTEYDDKSRPYSKHSWCYRPDFKYAGVISPQLLLTCRRVYLETHLAPIALNEHVFWQHRHPHHGKFSRNYVSYFAQMTPEQRGAVKRVRFFAQMCWLEGQTQPFERIRWSGEERQTPAQRKLARQRAHLALYNAIPAAMPGRPVLNPAPAVPFRGTPASEQQWLEFTGEGWVLVTPGVPDMFLPELLGQPQQSPTTAAAIRSQPHLRALHAAYEELREAPSPQRRWTDGLVLPHAIITIRHSDWWFWEWRQPLRIHDPAQSWGRWIGSFPGIRVLEIELESIDAKKAELDEIVKRALKWKIPLKDGGQLVHDGMPPVQSMWLGTSMMEPPGLGQVLNRGTIQKSPEDEEQLDKKHLVDLKLHVRKITFVKRV</sequence>
<evidence type="ECO:0000313" key="1">
    <source>
        <dbReference type="EMBL" id="KAF7318224.1"/>
    </source>
</evidence>
<name>A0A8H6WGW4_MYCCL</name>
<dbReference type="OrthoDB" id="288942at2759"/>
<reference evidence="1" key="1">
    <citation type="submission" date="2020-05" db="EMBL/GenBank/DDBJ databases">
        <title>Mycena genomes resolve the evolution of fungal bioluminescence.</title>
        <authorList>
            <person name="Tsai I.J."/>
        </authorList>
    </citation>
    <scope>NUCLEOTIDE SEQUENCE</scope>
    <source>
        <strain evidence="1">110903Hualien_Pintung</strain>
    </source>
</reference>
<gene>
    <name evidence="1" type="ORF">HMN09_00330900</name>
</gene>
<dbReference type="Proteomes" id="UP000613580">
    <property type="component" value="Unassembled WGS sequence"/>
</dbReference>
<protein>
    <submittedName>
        <fullName evidence="1">Uncharacterized protein</fullName>
    </submittedName>
</protein>
<dbReference type="EMBL" id="JACAZE010000004">
    <property type="protein sequence ID" value="KAF7318224.1"/>
    <property type="molecule type" value="Genomic_DNA"/>
</dbReference>
<accession>A0A8H6WGW4</accession>
<dbReference type="AlphaFoldDB" id="A0A8H6WGW4"/>
<comment type="caution">
    <text evidence="1">The sequence shown here is derived from an EMBL/GenBank/DDBJ whole genome shotgun (WGS) entry which is preliminary data.</text>
</comment>
<proteinExistence type="predicted"/>
<organism evidence="1 2">
    <name type="scientific">Mycena chlorophos</name>
    <name type="common">Agaric fungus</name>
    <name type="synonym">Agaricus chlorophos</name>
    <dbReference type="NCBI Taxonomy" id="658473"/>
    <lineage>
        <taxon>Eukaryota</taxon>
        <taxon>Fungi</taxon>
        <taxon>Dikarya</taxon>
        <taxon>Basidiomycota</taxon>
        <taxon>Agaricomycotina</taxon>
        <taxon>Agaricomycetes</taxon>
        <taxon>Agaricomycetidae</taxon>
        <taxon>Agaricales</taxon>
        <taxon>Marasmiineae</taxon>
        <taxon>Mycenaceae</taxon>
        <taxon>Mycena</taxon>
    </lineage>
</organism>